<accession>W2UZM7</accession>
<evidence type="ECO:0000313" key="1">
    <source>
        <dbReference type="EMBL" id="ETO91300.1"/>
    </source>
</evidence>
<sequence length="39" mass="4345">MIPLIVKAFALIISFLFSLVIVNFNELPNLSKALEVTLL</sequence>
<evidence type="ECO:0000313" key="2">
    <source>
        <dbReference type="Proteomes" id="UP000018951"/>
    </source>
</evidence>
<dbReference type="Proteomes" id="UP000018951">
    <property type="component" value="Unassembled WGS sequence"/>
</dbReference>
<keyword evidence="2" id="KW-1185">Reference proteome</keyword>
<reference evidence="1 2" key="1">
    <citation type="journal article" date="2013" name="PLoS ONE">
        <title>Bacterial endosymbiosis in a chordate host: long-term co-evolution and conservation of secondary metabolism.</title>
        <authorList>
            <person name="Kwan J.C."/>
            <person name="Schmidt E.W."/>
        </authorList>
    </citation>
    <scope>NUCLEOTIDE SEQUENCE [LARGE SCALE GENOMIC DNA]</scope>
    <source>
        <strain evidence="2">L6</strain>
    </source>
</reference>
<gene>
    <name evidence="1" type="ORF">P857_209</name>
</gene>
<dbReference type="AlphaFoldDB" id="W2UZM7"/>
<proteinExistence type="predicted"/>
<dbReference type="EMBL" id="AXCJ01000005">
    <property type="protein sequence ID" value="ETO91300.1"/>
    <property type="molecule type" value="Genomic_DNA"/>
</dbReference>
<protein>
    <submittedName>
        <fullName evidence="1">Uncharacterized protein</fullName>
    </submittedName>
</protein>
<name>W2UZM7_9RICK</name>
<comment type="caution">
    <text evidence="1">The sequence shown here is derived from an EMBL/GenBank/DDBJ whole genome shotgun (WGS) entry which is preliminary data.</text>
</comment>
<organism evidence="1 2">
    <name type="scientific">Candidatus Xenolissoclinum pacificiensis L6</name>
    <dbReference type="NCBI Taxonomy" id="1401685"/>
    <lineage>
        <taxon>Bacteria</taxon>
        <taxon>Pseudomonadati</taxon>
        <taxon>Pseudomonadota</taxon>
        <taxon>Alphaproteobacteria</taxon>
        <taxon>Rickettsiales</taxon>
        <taxon>Anaplasmataceae</taxon>
        <taxon>Candidatus Xenolissoclinum</taxon>
    </lineage>
</organism>